<evidence type="ECO:0000313" key="16">
    <source>
        <dbReference type="Proteomes" id="UP000008909"/>
    </source>
</evidence>
<feature type="compositionally biased region" description="Pro residues" evidence="14">
    <location>
        <begin position="425"/>
        <end position="435"/>
    </location>
</feature>
<evidence type="ECO:0000256" key="9">
    <source>
        <dbReference type="ARBA" id="ARBA00038162"/>
    </source>
</evidence>
<evidence type="ECO:0000313" key="15">
    <source>
        <dbReference type="EMBL" id="GAA47880.1"/>
    </source>
</evidence>
<evidence type="ECO:0000256" key="4">
    <source>
        <dbReference type="ARBA" id="ARBA00022679"/>
    </source>
</evidence>
<dbReference type="Gene3D" id="3.90.550.10">
    <property type="entry name" value="Spore Coat Polysaccharide Biosynthesis Protein SpsA, Chain A"/>
    <property type="match status" value="1"/>
</dbReference>
<keyword evidence="16" id="KW-1185">Reference proteome</keyword>
<evidence type="ECO:0000256" key="12">
    <source>
        <dbReference type="ARBA" id="ARBA00052293"/>
    </source>
</evidence>
<gene>
    <name evidence="15" type="ORF">CLF_100918</name>
</gene>
<dbReference type="GO" id="GO:0046872">
    <property type="term" value="F:metal ion binding"/>
    <property type="evidence" value="ECO:0007669"/>
    <property type="project" value="UniProtKB-KW"/>
</dbReference>
<keyword evidence="6" id="KW-0320">Glycogen biosynthesis</keyword>
<evidence type="ECO:0000256" key="1">
    <source>
        <dbReference type="ARBA" id="ARBA00001936"/>
    </source>
</evidence>
<feature type="region of interest" description="Disordered" evidence="14">
    <location>
        <begin position="408"/>
        <end position="503"/>
    </location>
</feature>
<evidence type="ECO:0000256" key="2">
    <source>
        <dbReference type="ARBA" id="ARBA00004496"/>
    </source>
</evidence>
<dbReference type="GO" id="GO:0005978">
    <property type="term" value="P:glycogen biosynthetic process"/>
    <property type="evidence" value="ECO:0007669"/>
    <property type="project" value="UniProtKB-KW"/>
</dbReference>
<protein>
    <recommendedName>
        <fullName evidence="10">glycogenin glucosyltransferase</fullName>
        <ecNumber evidence="10">2.4.1.186</ecNumber>
    </recommendedName>
</protein>
<feature type="region of interest" description="Disordered" evidence="14">
    <location>
        <begin position="617"/>
        <end position="643"/>
    </location>
</feature>
<proteinExistence type="inferred from homology"/>
<feature type="compositionally biased region" description="Low complexity" evidence="14">
    <location>
        <begin position="471"/>
        <end position="483"/>
    </location>
</feature>
<dbReference type="AlphaFoldDB" id="G7Y4J4"/>
<evidence type="ECO:0000256" key="3">
    <source>
        <dbReference type="ARBA" id="ARBA00022490"/>
    </source>
</evidence>
<dbReference type="InterPro" id="IPR002495">
    <property type="entry name" value="Glyco_trans_8"/>
</dbReference>
<comment type="cofactor">
    <cofactor evidence="1">
        <name>Mn(2+)</name>
        <dbReference type="ChEBI" id="CHEBI:29035"/>
    </cofactor>
</comment>
<evidence type="ECO:0000256" key="10">
    <source>
        <dbReference type="ARBA" id="ARBA00038934"/>
    </source>
</evidence>
<reference evidence="15" key="1">
    <citation type="journal article" date="2011" name="Genome Biol.">
        <title>The draft genome of the carcinogenic human liver fluke Clonorchis sinensis.</title>
        <authorList>
            <person name="Wang X."/>
            <person name="Chen W."/>
            <person name="Huang Y."/>
            <person name="Sun J."/>
            <person name="Men J."/>
            <person name="Liu H."/>
            <person name="Luo F."/>
            <person name="Guo L."/>
            <person name="Lv X."/>
            <person name="Deng C."/>
            <person name="Zhou C."/>
            <person name="Fan Y."/>
            <person name="Li X."/>
            <person name="Huang L."/>
            <person name="Hu Y."/>
            <person name="Liang C."/>
            <person name="Hu X."/>
            <person name="Xu J."/>
            <person name="Yu X."/>
        </authorList>
    </citation>
    <scope>NUCLEOTIDE SEQUENCE [LARGE SCALE GENOMIC DNA]</scope>
    <source>
        <strain evidence="15">Henan</strain>
    </source>
</reference>
<evidence type="ECO:0000256" key="13">
    <source>
        <dbReference type="ARBA" id="ARBA00057883"/>
    </source>
</evidence>
<feature type="region of interest" description="Disordered" evidence="14">
    <location>
        <begin position="547"/>
        <end position="571"/>
    </location>
</feature>
<evidence type="ECO:0000256" key="11">
    <source>
        <dbReference type="ARBA" id="ARBA00050886"/>
    </source>
</evidence>
<evidence type="ECO:0000256" key="14">
    <source>
        <dbReference type="SAM" id="MobiDB-lite"/>
    </source>
</evidence>
<feature type="compositionally biased region" description="Basic and acidic residues" evidence="14">
    <location>
        <begin position="554"/>
        <end position="564"/>
    </location>
</feature>
<comment type="function">
    <text evidence="13">Self-glucosylating initiator of glycogen synthesis. It catalyzes the formation of a short alpha (1,4)-glucosyl chain covalently attached via a glucose 1-O-tyrosyl linkage to internal tyrosine residues and these chains act as primers for the elongation reaction catalyzed by glycogen synthase.</text>
</comment>
<evidence type="ECO:0000256" key="7">
    <source>
        <dbReference type="ARBA" id="ARBA00023180"/>
    </source>
</evidence>
<organism evidence="15 16">
    <name type="scientific">Clonorchis sinensis</name>
    <name type="common">Chinese liver fluke</name>
    <dbReference type="NCBI Taxonomy" id="79923"/>
    <lineage>
        <taxon>Eukaryota</taxon>
        <taxon>Metazoa</taxon>
        <taxon>Spiralia</taxon>
        <taxon>Lophotrochozoa</taxon>
        <taxon>Platyhelminthes</taxon>
        <taxon>Trematoda</taxon>
        <taxon>Digenea</taxon>
        <taxon>Opisthorchiida</taxon>
        <taxon>Opisthorchiata</taxon>
        <taxon>Opisthorchiidae</taxon>
        <taxon>Clonorchis</taxon>
    </lineage>
</organism>
<evidence type="ECO:0000256" key="6">
    <source>
        <dbReference type="ARBA" id="ARBA00023056"/>
    </source>
</evidence>
<comment type="similarity">
    <text evidence="9">Belongs to the glycosyltransferase 8 family. Glycogenin subfamily.</text>
</comment>
<dbReference type="Pfam" id="PF01501">
    <property type="entry name" value="Glyco_transf_8"/>
    <property type="match status" value="1"/>
</dbReference>
<accession>G7Y4J4</accession>
<keyword evidence="4" id="KW-0808">Transferase</keyword>
<dbReference type="SUPFAM" id="SSF53448">
    <property type="entry name" value="Nucleotide-diphospho-sugar transferases"/>
    <property type="match status" value="1"/>
</dbReference>
<feature type="compositionally biased region" description="Pro residues" evidence="14">
    <location>
        <begin position="460"/>
        <end position="470"/>
    </location>
</feature>
<sequence>MTQIVIGSGDDCLPPICVARDLSDRQKIKSSDSSLSVGKLTGRTMEASRVLSPTHRTRRPTIAGKSFGLNFLVDTGVGISLSPVNAASCKPIPSYFTLTTAIGFPITIYGQRSLRLNIGLHRDFRHLLRDAFDNVIEVQEIENPDRSYVERFGRSELLITFTKIRCWSLVQFEKCVYLDADTIVLHNCDELFEREELTAVPDPSWPDCFNTGVFVFRPSIETYKALLKLATEVGSFDGGDQGLLNTYFSNWLSKGISHRLSYVYNCICQITDECGFDFYTSTAAWVQFGGTIRIAHFSGPVKPWHRVSAAKGCSLQACEALTRTKSERRGITRTAGMLAYWWSLFLILVRPKLSPDMPQDWATKSPYDRPPSPPRMVPYHPEFHETRWEYLHYGQRTDQENRFRQYHEFPKPVPKPPSLSHAYVPPKPPHPPPSLAPQRAATTTMTKSHLPAHESGFFFSPPPPPIPLPAPSLSSPSPSSAQPVTVTGQSHCEPGPGKSVSETAGLDNELVTSVWQPEPESTSEPPPPYSLECQKCRCEMANEKSTVLSVSRSHHTETGRPELHKRVKQKKKRAARTVFQKAGSNRIVEATQGSVTSVGSVLHGHPPKRTTELQMPVLSTQASSKKSEMKQENGTRGPLQKGDLPIQSTEAVYPKKTTSITHQKGNVAVQSPQQLRQFQALDLAITHEKADDNNEQKQKSQLEPHNLEFTVHRRSGRANLHAFISDEHVLHNGSLSYTSARQDIDITSMAEMPLIENSIKSPVFTDLLSPEKELYSRPDELATGFSLYKSKRRTIKDLRKSREKLKERGFDREVARAKWENKEEVEELCKLLSASSLQQPGISGQLAKLNLGNKLCPRHEWIETERMYAWERGEIDYTGTDRFANILAKLCETMVKSGGEKNLPVGLDLS</sequence>
<keyword evidence="3" id="KW-0963">Cytoplasm</keyword>
<dbReference type="GO" id="GO:0005737">
    <property type="term" value="C:cytoplasm"/>
    <property type="evidence" value="ECO:0007669"/>
    <property type="project" value="UniProtKB-SubCell"/>
</dbReference>
<dbReference type="GO" id="GO:0008466">
    <property type="term" value="F:glycogenin glucosyltransferase activity"/>
    <property type="evidence" value="ECO:0007669"/>
    <property type="project" value="UniProtKB-EC"/>
</dbReference>
<dbReference type="EMBL" id="DF142858">
    <property type="protein sequence ID" value="GAA47880.1"/>
    <property type="molecule type" value="Genomic_DNA"/>
</dbReference>
<dbReference type="Proteomes" id="UP000008909">
    <property type="component" value="Unassembled WGS sequence"/>
</dbReference>
<dbReference type="InterPro" id="IPR029044">
    <property type="entry name" value="Nucleotide-diphossugar_trans"/>
</dbReference>
<keyword evidence="7" id="KW-0325">Glycoprotein</keyword>
<evidence type="ECO:0000256" key="5">
    <source>
        <dbReference type="ARBA" id="ARBA00022723"/>
    </source>
</evidence>
<dbReference type="FunFam" id="3.90.550.10:FF:000092">
    <property type="entry name" value="Glycogenin 2"/>
    <property type="match status" value="1"/>
</dbReference>
<name>G7Y4J4_CLOSI</name>
<keyword evidence="8" id="KW-0464">Manganese</keyword>
<evidence type="ECO:0000256" key="8">
    <source>
        <dbReference type="ARBA" id="ARBA00023211"/>
    </source>
</evidence>
<reference key="2">
    <citation type="submission" date="2011-10" db="EMBL/GenBank/DDBJ databases">
        <title>The genome and transcriptome sequence of Clonorchis sinensis provide insights into the carcinogenic liver fluke.</title>
        <authorList>
            <person name="Wang X."/>
            <person name="Huang Y."/>
            <person name="Chen W."/>
            <person name="Liu H."/>
            <person name="Guo L."/>
            <person name="Chen Y."/>
            <person name="Luo F."/>
            <person name="Zhou W."/>
            <person name="Sun J."/>
            <person name="Mao Q."/>
            <person name="Liang P."/>
            <person name="Zhou C."/>
            <person name="Tian Y."/>
            <person name="Men J."/>
            <person name="Lv X."/>
            <person name="Huang L."/>
            <person name="Zhou J."/>
            <person name="Hu Y."/>
            <person name="Li R."/>
            <person name="Zhang F."/>
            <person name="Lei H."/>
            <person name="Li X."/>
            <person name="Hu X."/>
            <person name="Liang C."/>
            <person name="Xu J."/>
            <person name="Wu Z."/>
            <person name="Yu X."/>
        </authorList>
    </citation>
    <scope>NUCLEOTIDE SEQUENCE</scope>
    <source>
        <strain>Henan</strain>
    </source>
</reference>
<keyword evidence="5" id="KW-0479">Metal-binding</keyword>
<comment type="catalytic activity">
    <reaction evidence="12">
        <text>L-tyrosyl-[glycogenin] + UDP-alpha-D-glucose = alpha-D-glucosyl-L-tyrosyl-[glycogenin] + UDP + H(+)</text>
        <dbReference type="Rhea" id="RHEA:23360"/>
        <dbReference type="Rhea" id="RHEA-COMP:14604"/>
        <dbReference type="Rhea" id="RHEA-COMP:14605"/>
        <dbReference type="ChEBI" id="CHEBI:15378"/>
        <dbReference type="ChEBI" id="CHEBI:46858"/>
        <dbReference type="ChEBI" id="CHEBI:58223"/>
        <dbReference type="ChEBI" id="CHEBI:58885"/>
        <dbReference type="ChEBI" id="CHEBI:140573"/>
        <dbReference type="EC" id="2.4.1.186"/>
    </reaction>
</comment>
<dbReference type="PANTHER" id="PTHR11183">
    <property type="entry name" value="GLYCOGENIN SUBFAMILY MEMBER"/>
    <property type="match status" value="1"/>
</dbReference>
<comment type="subcellular location">
    <subcellularLocation>
        <location evidence="2">Cytoplasm</location>
    </subcellularLocation>
</comment>
<dbReference type="EC" id="2.4.1.186" evidence="10"/>
<dbReference type="CDD" id="cd02537">
    <property type="entry name" value="GT8_Glycogenin"/>
    <property type="match status" value="1"/>
</dbReference>
<dbReference type="InterPro" id="IPR050587">
    <property type="entry name" value="GNT1/Glycosyltrans_8"/>
</dbReference>
<comment type="catalytic activity">
    <reaction evidence="11">
        <text>[1,4-alpha-D-glucosyl](n)-L-tyrosyl-[glycogenin] + UDP-alpha-D-glucose = [1,4-alpha-D-glucosyl](n+1)-L-tyrosyl-[glycogenin] + UDP + H(+)</text>
        <dbReference type="Rhea" id="RHEA:56560"/>
        <dbReference type="Rhea" id="RHEA-COMP:14606"/>
        <dbReference type="Rhea" id="RHEA-COMP:14607"/>
        <dbReference type="ChEBI" id="CHEBI:15378"/>
        <dbReference type="ChEBI" id="CHEBI:58223"/>
        <dbReference type="ChEBI" id="CHEBI:58885"/>
        <dbReference type="ChEBI" id="CHEBI:140574"/>
        <dbReference type="EC" id="2.4.1.186"/>
    </reaction>
</comment>